<dbReference type="NCBIfam" id="NF040700">
    <property type="entry name" value="VPA1262_N_dom"/>
    <property type="match status" value="1"/>
</dbReference>
<dbReference type="Proteomes" id="UP000186079">
    <property type="component" value="Unassembled WGS sequence"/>
</dbReference>
<sequence length="1099" mass="124173">MADLKNLMEDTRLGRLFAKPGRACALQIWIVQIQTEDGLENRFVYGRLLPYSFSSGVWSASSDDRFEVVGDFHARVIRANLYIESDRSGELLNRLVKGETIKEISSALGLMLSKSLEERIGAFKLSDSYACRPAALLFNRDAHEHSSLQSPHASASAFSAAIANLNKERLFTTARGLDQDIARFLIKRMGSDTGLDFAVKDATRFGDLELLVFPTLDDHERELLDVYWADGRRKIFIELNLAQLPDFVRFFVHAKIMNDGHCIFSEIMSVDKVAIDHIECMLEIPNNYGEIVDSAHIEIHGMRSGASAAILCCKWKSYYIREISMSGHSLVGSSPEVKLDWLDYSLKKKLRGAPRVKAAQTVNRGDSGFISVVGGRQADPWVVANKKITELLSVLHPPKSEARFLERLSEGDGTERLQFVEWIKQQFAKHREHQIIFFDPYFEDAGVGLFFTNASEKGEYVVFTTAPPTTPLTQNQKAVPGYIPDPSRIDNLLASCKQLQGLAQRIDLRIFGVKPGALHDRYMLIADRRGLPVAGFNLSNSIQKANEDHPLLITKIPMDVLHEVFKYAAKLISRATIGTSKDNQYIEPIFDSKTQEQPTPKRGDRLSFLNWEWTGKVLATWTGDDSLLGLYGEELRARLKQLNLLDGDYLRLPKTPGIDACINALSTGADYCQKHWEIVAEILAHTPYGDSLWSAADRQKGAFLDLLEGSLHGAFSRISDVAPDTSFETINPYLFQQDLEIFLRGPYSHENFRYRIKYQALTWADVFAIRALWRAEPDKLVNLSEHYSSTLDKVEHHQDAIKLSLLSQIVGEVSLTIAFGITDEQQKSLLRSTNGLLKWIGLASLKDTCKNEDSAKQAVAHLASFDQQTRTRMLCWLLSGLAREPGGGESVGIIQQALYETLPPKLAKNEAEFLVDSLRGHMRELGWSEPWLFSEVITPLLEKNRLTPEALSSTWMKELYSYLDEKLLCKTVNFNRSREGRITEVAAFLLARSFFETQDEEINALLKILNKARVNVQQPLASTMNWNKWDCSLEVAIWIYAFCKHVEHYMDDSEKLPSHFFELCKLSRDVAMVRALKEWRNNGVERGALVAFIEEVGAI</sequence>
<evidence type="ECO:0000313" key="2">
    <source>
        <dbReference type="Proteomes" id="UP000186079"/>
    </source>
</evidence>
<gene>
    <name evidence="1" type="ORF">SAMN05421672_11573</name>
</gene>
<dbReference type="EMBL" id="FTMC01000015">
    <property type="protein sequence ID" value="SIR14172.1"/>
    <property type="molecule type" value="Genomic_DNA"/>
</dbReference>
<evidence type="ECO:0000313" key="1">
    <source>
        <dbReference type="EMBL" id="SIR14172.1"/>
    </source>
</evidence>
<protein>
    <submittedName>
        <fullName evidence="1">Uncharacterized protein</fullName>
    </submittedName>
</protein>
<reference evidence="1 2" key="1">
    <citation type="submission" date="2017-01" db="EMBL/GenBank/DDBJ databases">
        <authorList>
            <person name="Mah S.A."/>
            <person name="Swanson W.J."/>
            <person name="Moy G.W."/>
            <person name="Vacquier V.D."/>
        </authorList>
    </citation>
    <scope>NUCLEOTIDE SEQUENCE [LARGE SCALE GENOMIC DNA]</scope>
    <source>
        <strain evidence="1 2">ATCC 29606</strain>
    </source>
</reference>
<organism evidence="1 2">
    <name type="scientific">Pseudomonas flexibilis</name>
    <dbReference type="NCBI Taxonomy" id="706570"/>
    <lineage>
        <taxon>Bacteria</taxon>
        <taxon>Pseudomonadati</taxon>
        <taxon>Pseudomonadota</taxon>
        <taxon>Gammaproteobacteria</taxon>
        <taxon>Pseudomonadales</taxon>
        <taxon>Pseudomonadaceae</taxon>
        <taxon>Pseudomonas</taxon>
    </lineage>
</organism>
<accession>A0A1N6YHS0</accession>
<name>A0A1N6YHS0_9PSED</name>
<proteinExistence type="predicted"/>
<dbReference type="AlphaFoldDB" id="A0A1N6YHS0"/>
<dbReference type="NCBIfam" id="NF040699">
    <property type="entry name" value="VPA1262_fam"/>
    <property type="match status" value="1"/>
</dbReference>